<comment type="caution">
    <text evidence="1">The sequence shown here is derived from an EMBL/GenBank/DDBJ whole genome shotgun (WGS) entry which is preliminary data.</text>
</comment>
<protein>
    <submittedName>
        <fullName evidence="1">Uncharacterized protein</fullName>
    </submittedName>
</protein>
<dbReference type="AlphaFoldDB" id="A0A438FSB9"/>
<evidence type="ECO:0000313" key="2">
    <source>
        <dbReference type="Proteomes" id="UP000288805"/>
    </source>
</evidence>
<organism evidence="1 2">
    <name type="scientific">Vitis vinifera</name>
    <name type="common">Grape</name>
    <dbReference type="NCBI Taxonomy" id="29760"/>
    <lineage>
        <taxon>Eukaryota</taxon>
        <taxon>Viridiplantae</taxon>
        <taxon>Streptophyta</taxon>
        <taxon>Embryophyta</taxon>
        <taxon>Tracheophyta</taxon>
        <taxon>Spermatophyta</taxon>
        <taxon>Magnoliopsida</taxon>
        <taxon>eudicotyledons</taxon>
        <taxon>Gunneridae</taxon>
        <taxon>Pentapetalae</taxon>
        <taxon>rosids</taxon>
        <taxon>Vitales</taxon>
        <taxon>Vitaceae</taxon>
        <taxon>Viteae</taxon>
        <taxon>Vitis</taxon>
    </lineage>
</organism>
<gene>
    <name evidence="1" type="ORF">CK203_060382</name>
</gene>
<evidence type="ECO:0000313" key="1">
    <source>
        <dbReference type="EMBL" id="RVW62860.1"/>
    </source>
</evidence>
<accession>A0A438FSB9</accession>
<name>A0A438FSB9_VITVI</name>
<dbReference type="EMBL" id="QGNW01000757">
    <property type="protein sequence ID" value="RVW62860.1"/>
    <property type="molecule type" value="Genomic_DNA"/>
</dbReference>
<sequence>MVVVAAPLPPPPPLQYSIAKDRPRKILNLHREPSTYLEAVNCDDSGRWMIVM</sequence>
<dbReference type="Proteomes" id="UP000288805">
    <property type="component" value="Unassembled WGS sequence"/>
</dbReference>
<reference evidence="1 2" key="1">
    <citation type="journal article" date="2018" name="PLoS Genet.">
        <title>Population sequencing reveals clonal diversity and ancestral inbreeding in the grapevine cultivar Chardonnay.</title>
        <authorList>
            <person name="Roach M.J."/>
            <person name="Johnson D.L."/>
            <person name="Bohlmann J."/>
            <person name="van Vuuren H.J."/>
            <person name="Jones S.J."/>
            <person name="Pretorius I.S."/>
            <person name="Schmidt S.A."/>
            <person name="Borneman A.R."/>
        </authorList>
    </citation>
    <scope>NUCLEOTIDE SEQUENCE [LARGE SCALE GENOMIC DNA]</scope>
    <source>
        <strain evidence="2">cv. Chardonnay</strain>
        <tissue evidence="1">Leaf</tissue>
    </source>
</reference>
<proteinExistence type="predicted"/>